<evidence type="ECO:0000256" key="1">
    <source>
        <dbReference type="ARBA" id="ARBA00004395"/>
    </source>
</evidence>
<comment type="subcellular location">
    <subcellularLocation>
        <location evidence="1">Golgi apparatus membrane</location>
        <topology evidence="1">Peripheral membrane protein</topology>
    </subcellularLocation>
</comment>
<organism evidence="12">
    <name type="scientific">Dermatophagoides farinae</name>
    <name type="common">American house dust mite</name>
    <dbReference type="NCBI Taxonomy" id="6954"/>
    <lineage>
        <taxon>Eukaryota</taxon>
        <taxon>Metazoa</taxon>
        <taxon>Ecdysozoa</taxon>
        <taxon>Arthropoda</taxon>
        <taxon>Chelicerata</taxon>
        <taxon>Arachnida</taxon>
        <taxon>Acari</taxon>
        <taxon>Acariformes</taxon>
        <taxon>Sarcoptiformes</taxon>
        <taxon>Astigmata</taxon>
        <taxon>Psoroptidia</taxon>
        <taxon>Analgoidea</taxon>
        <taxon>Pyroglyphidae</taxon>
        <taxon>Dermatophagoidinae</taxon>
        <taxon>Dermatophagoides</taxon>
    </lineage>
</organism>
<reference evidence="12" key="2">
    <citation type="journal article" date="2021" name="World Allergy Organ. J.">
        <title>Chromosome-level assembly of Dermatophagoides farinae genome and transcriptome reveals two novel allergens Der f 37 and Der f 39.</title>
        <authorList>
            <person name="Chen J."/>
            <person name="Cai Z."/>
            <person name="Fan D."/>
            <person name="Hu J."/>
            <person name="Hou Y."/>
            <person name="He Y."/>
            <person name="Zhang Z."/>
            <person name="Zhao Z."/>
            <person name="Gao P."/>
            <person name="Hu W."/>
            <person name="Sun J."/>
            <person name="Li J."/>
            <person name="Ji K."/>
        </authorList>
    </citation>
    <scope>NUCLEOTIDE SEQUENCE</scope>
    <source>
        <strain evidence="12">JKM2019</strain>
    </source>
</reference>
<dbReference type="GO" id="GO:0017119">
    <property type="term" value="C:Golgi transport complex"/>
    <property type="evidence" value="ECO:0007669"/>
    <property type="project" value="TreeGrafter"/>
</dbReference>
<accession>A0A9D4NVV0</accession>
<evidence type="ECO:0000256" key="9">
    <source>
        <dbReference type="SAM" id="MobiDB-lite"/>
    </source>
</evidence>
<dbReference type="Proteomes" id="UP000828236">
    <property type="component" value="Unassembled WGS sequence"/>
</dbReference>
<dbReference type="Pfam" id="PF04136">
    <property type="entry name" value="COG3_N"/>
    <property type="match status" value="1"/>
</dbReference>
<proteinExistence type="inferred from homology"/>
<dbReference type="PANTHER" id="PTHR13302:SF8">
    <property type="entry name" value="CONSERVED OLIGOMERIC GOLGI COMPLEX SUBUNIT 3"/>
    <property type="match status" value="1"/>
</dbReference>
<evidence type="ECO:0000256" key="4">
    <source>
        <dbReference type="ARBA" id="ARBA00022448"/>
    </source>
</evidence>
<evidence type="ECO:0000256" key="3">
    <source>
        <dbReference type="ARBA" id="ARBA00020976"/>
    </source>
</evidence>
<evidence type="ECO:0000259" key="11">
    <source>
        <dbReference type="Pfam" id="PF20671"/>
    </source>
</evidence>
<dbReference type="InterPro" id="IPR048320">
    <property type="entry name" value="COG3_N"/>
</dbReference>
<feature type="region of interest" description="Disordered" evidence="9">
    <location>
        <begin position="452"/>
        <end position="472"/>
    </location>
</feature>
<comment type="caution">
    <text evidence="12">The sequence shown here is derived from an EMBL/GenBank/DDBJ whole genome shotgun (WGS) entry which is preliminary data.</text>
</comment>
<protein>
    <recommendedName>
        <fullName evidence="3">Conserved oligomeric Golgi complex subunit 3</fullName>
    </recommendedName>
    <alternativeName>
        <fullName evidence="8">Component of oligomeric Golgi complex 3</fullName>
    </alternativeName>
</protein>
<evidence type="ECO:0000256" key="8">
    <source>
        <dbReference type="ARBA" id="ARBA00031339"/>
    </source>
</evidence>
<dbReference type="GO" id="GO:0006886">
    <property type="term" value="P:intracellular protein transport"/>
    <property type="evidence" value="ECO:0007669"/>
    <property type="project" value="InterPro"/>
</dbReference>
<sequence length="775" mass="90310">MNSNFLDRWERDDADSLAPLSTNQQKFIDRLIDLIKDNDGDKLKTDESEKNRTSFDNVQDFYKRYNDLENEIHIQSDERFRKINEHHRLCMQLTELVGEILASLNRLDEEYSSVIDKTKSFYSSCDTLLQQQQNLLVAIEAINEKLSYFEDLETMSKKFSSPTMLTLNESLIPLLHRLDECIEFMSTNIDNYLEANKYLIDYRRFQTSALNTIRTHVINTLKQTETQVMPENDTVLTSNESVFTLYYGKFQLNAHRIKTLMQQIENRTKQSETFNQFLNDCHQCYFQIRDSLITPVLTLAMDEMIQTSGRNFCSLIRSSAKLYTHICRDEYQLYFQFFTQVDHSLGEFLDQLCMSLYDKLRPIIIHLEHLESLSEICSLIKFEFIEENLHQDELESFVKAMQQLLQDTQERLVYRCNVHVEKNILNYSPASGDLAYPEKLEMMKSISETLETNNVQNNTNEQEQTSKSSTGVMKRSDSVSSIISSISDISFVRGYHHPSESSRTVSSRAIVDLHGMWYPTVRSSIMCLSKLYRSLDKLTFQGLSQEVLLACIESLESALLQIKQRKGPIDGYLFIIKYLLIIREQITPFQIDTSIKEVYLDFTRTKTAVIDLLQKRENLFSLTTNNALLKLIFESSPQVSEKVIDSQKAVDNKIKEKCEEFIMFSYEYLTADVRNFIVNTKFDFTANQQQPSPTPSEIQLEQLKLKLQESIQSYLDRKESLAKSMSLYLANVETEAIIFKQINNKIQELFEQLSRILQSKFPTFERSDLPGLLTV</sequence>
<evidence type="ECO:0000256" key="2">
    <source>
        <dbReference type="ARBA" id="ARBA00009936"/>
    </source>
</evidence>
<evidence type="ECO:0000256" key="5">
    <source>
        <dbReference type="ARBA" id="ARBA00022927"/>
    </source>
</evidence>
<dbReference type="Pfam" id="PF20671">
    <property type="entry name" value="COG3_C"/>
    <property type="match status" value="1"/>
</dbReference>
<dbReference type="GO" id="GO:0007030">
    <property type="term" value="P:Golgi organization"/>
    <property type="evidence" value="ECO:0007669"/>
    <property type="project" value="TreeGrafter"/>
</dbReference>
<keyword evidence="6" id="KW-0333">Golgi apparatus</keyword>
<feature type="domain" description="Conserved oligomeric Golgi complex subunit 3 N-terminal" evidence="10">
    <location>
        <begin position="82"/>
        <end position="223"/>
    </location>
</feature>
<feature type="domain" description="Conserved oligomeric Golgi complex subunit 3 C-terminal" evidence="11">
    <location>
        <begin position="244"/>
        <end position="604"/>
    </location>
</feature>
<keyword evidence="5" id="KW-0653">Protein transport</keyword>
<dbReference type="GO" id="GO:0000139">
    <property type="term" value="C:Golgi membrane"/>
    <property type="evidence" value="ECO:0007669"/>
    <property type="project" value="UniProtKB-SubCell"/>
</dbReference>
<evidence type="ECO:0000313" key="12">
    <source>
        <dbReference type="EMBL" id="KAH7639644.1"/>
    </source>
</evidence>
<dbReference type="GO" id="GO:0005801">
    <property type="term" value="C:cis-Golgi network"/>
    <property type="evidence" value="ECO:0007669"/>
    <property type="project" value="InterPro"/>
</dbReference>
<gene>
    <name evidence="12" type="ORF">HUG17_3677</name>
</gene>
<dbReference type="EMBL" id="SDOV01000007">
    <property type="protein sequence ID" value="KAH7639644.1"/>
    <property type="molecule type" value="Genomic_DNA"/>
</dbReference>
<feature type="compositionally biased region" description="Low complexity" evidence="9">
    <location>
        <begin position="452"/>
        <end position="465"/>
    </location>
</feature>
<reference evidence="12" key="1">
    <citation type="submission" date="2020-06" db="EMBL/GenBank/DDBJ databases">
        <authorList>
            <person name="Ji K."/>
            <person name="Li J."/>
        </authorList>
    </citation>
    <scope>NUCLEOTIDE SEQUENCE</scope>
    <source>
        <strain evidence="12">JKM2019</strain>
        <tissue evidence="12">Whole body</tissue>
    </source>
</reference>
<dbReference type="AlphaFoldDB" id="A0A9D4NVV0"/>
<dbReference type="GO" id="GO:0006891">
    <property type="term" value="P:intra-Golgi vesicle-mediated transport"/>
    <property type="evidence" value="ECO:0007669"/>
    <property type="project" value="TreeGrafter"/>
</dbReference>
<comment type="similarity">
    <text evidence="2">Belongs to the COG3 family.</text>
</comment>
<dbReference type="PANTHER" id="PTHR13302">
    <property type="entry name" value="CONSERVED OLIGOMERIC GOLGI COMPLEX COMPONENT 3"/>
    <property type="match status" value="1"/>
</dbReference>
<evidence type="ECO:0000256" key="6">
    <source>
        <dbReference type="ARBA" id="ARBA00023034"/>
    </source>
</evidence>
<evidence type="ECO:0000256" key="7">
    <source>
        <dbReference type="ARBA" id="ARBA00023136"/>
    </source>
</evidence>
<dbReference type="InterPro" id="IPR048685">
    <property type="entry name" value="COG3_C"/>
</dbReference>
<keyword evidence="4" id="KW-0813">Transport</keyword>
<name>A0A9D4NVV0_DERFA</name>
<keyword evidence="7" id="KW-0472">Membrane</keyword>
<evidence type="ECO:0000259" key="10">
    <source>
        <dbReference type="Pfam" id="PF04136"/>
    </source>
</evidence>
<dbReference type="InterPro" id="IPR007265">
    <property type="entry name" value="COG_su3"/>
</dbReference>